<proteinExistence type="predicted"/>
<gene>
    <name evidence="1" type="ORF">AGRA3207_007125</name>
</gene>
<reference evidence="1" key="1">
    <citation type="submission" date="2020-07" db="EMBL/GenBank/DDBJ databases">
        <authorList>
            <person name="Tarantini F.S."/>
            <person name="Hong K.W."/>
            <person name="Chan K.G."/>
        </authorList>
    </citation>
    <scope>NUCLEOTIDE SEQUENCE</scope>
    <source>
        <strain evidence="1">32-07</strain>
    </source>
</reference>
<evidence type="ECO:0000313" key="2">
    <source>
        <dbReference type="Proteomes" id="UP001049518"/>
    </source>
</evidence>
<dbReference type="InterPro" id="IPR029787">
    <property type="entry name" value="Nucleotide_cyclase"/>
</dbReference>
<name>A0ABX8R3H0_9ACTN</name>
<dbReference type="Proteomes" id="UP001049518">
    <property type="component" value="Chromosome"/>
</dbReference>
<dbReference type="Gene3D" id="3.30.70.1230">
    <property type="entry name" value="Nucleotide cyclase"/>
    <property type="match status" value="1"/>
</dbReference>
<protein>
    <recommendedName>
        <fullName evidence="3">Guanylate cyclase domain-containing protein</fullName>
    </recommendedName>
</protein>
<evidence type="ECO:0008006" key="3">
    <source>
        <dbReference type="Google" id="ProtNLM"/>
    </source>
</evidence>
<keyword evidence="2" id="KW-1185">Reference proteome</keyword>
<sequence length="220" mass="24126">MVAFDICGFGDTGDPHVMRHMRRCMYDVVRGAAEAAQMSWADCEREDRGDGLYLLAPPGYSVHSLVDPLAPLVRGGLGRVNKTLPADHRLRLRMAVHHGEIVHDEHGVVGPDLNMLFRLLDAPILRARFEQGDLALIVSDDVYGRVVSWGMGLIDKKEFEPLLVENKETFCVAWAALPPQPPTPPAGRLPEAFGGRAATLALLELLMERAQVLLDDDGSG</sequence>
<dbReference type="RefSeq" id="WP_231331710.1">
    <property type="nucleotide sequence ID" value="NZ_CP059572.1"/>
</dbReference>
<organism evidence="1 2">
    <name type="scientific">Actinomadura graeca</name>
    <dbReference type="NCBI Taxonomy" id="2750812"/>
    <lineage>
        <taxon>Bacteria</taxon>
        <taxon>Bacillati</taxon>
        <taxon>Actinomycetota</taxon>
        <taxon>Actinomycetes</taxon>
        <taxon>Streptosporangiales</taxon>
        <taxon>Thermomonosporaceae</taxon>
        <taxon>Actinomadura</taxon>
    </lineage>
</organism>
<evidence type="ECO:0000313" key="1">
    <source>
        <dbReference type="EMBL" id="QXJ25607.1"/>
    </source>
</evidence>
<dbReference type="EMBL" id="CP059572">
    <property type="protein sequence ID" value="QXJ25607.1"/>
    <property type="molecule type" value="Genomic_DNA"/>
</dbReference>
<accession>A0ABX8R3H0</accession>